<protein>
    <submittedName>
        <fullName evidence="1">Uncharacterized protein</fullName>
    </submittedName>
</protein>
<name>A0A0J7KGR8_LASNI</name>
<organism evidence="1 2">
    <name type="scientific">Lasius niger</name>
    <name type="common">Black garden ant</name>
    <dbReference type="NCBI Taxonomy" id="67767"/>
    <lineage>
        <taxon>Eukaryota</taxon>
        <taxon>Metazoa</taxon>
        <taxon>Ecdysozoa</taxon>
        <taxon>Arthropoda</taxon>
        <taxon>Hexapoda</taxon>
        <taxon>Insecta</taxon>
        <taxon>Pterygota</taxon>
        <taxon>Neoptera</taxon>
        <taxon>Endopterygota</taxon>
        <taxon>Hymenoptera</taxon>
        <taxon>Apocrita</taxon>
        <taxon>Aculeata</taxon>
        <taxon>Formicoidea</taxon>
        <taxon>Formicidae</taxon>
        <taxon>Formicinae</taxon>
        <taxon>Lasius</taxon>
        <taxon>Lasius</taxon>
    </lineage>
</organism>
<proteinExistence type="predicted"/>
<sequence>MHLYCSRYYFGDQTEILHITSSTQRRNFLYRKFGSKNLLTLLANLGFSASYNDAQLLEAAATMQPEAEMLPEAFCQFICDNADFNVSTIDGLNTFYSMGAIKCVTPSSAIIPGQAIEKNH</sequence>
<comment type="caution">
    <text evidence="1">The sequence shown here is derived from an EMBL/GenBank/DDBJ whole genome shotgun (WGS) entry which is preliminary data.</text>
</comment>
<evidence type="ECO:0000313" key="1">
    <source>
        <dbReference type="EMBL" id="KMQ89444.1"/>
    </source>
</evidence>
<gene>
    <name evidence="1" type="ORF">RF55_10929</name>
</gene>
<evidence type="ECO:0000313" key="2">
    <source>
        <dbReference type="Proteomes" id="UP000036403"/>
    </source>
</evidence>
<keyword evidence="2" id="KW-1185">Reference proteome</keyword>
<dbReference type="Proteomes" id="UP000036403">
    <property type="component" value="Unassembled WGS sequence"/>
</dbReference>
<dbReference type="PaxDb" id="67767-A0A0J7KGR8"/>
<dbReference type="EMBL" id="LBMM01007761">
    <property type="protein sequence ID" value="KMQ89444.1"/>
    <property type="molecule type" value="Genomic_DNA"/>
</dbReference>
<accession>A0A0J7KGR8</accession>
<dbReference type="AlphaFoldDB" id="A0A0J7KGR8"/>
<dbReference type="OrthoDB" id="6753017at2759"/>
<reference evidence="1 2" key="1">
    <citation type="submission" date="2015-04" db="EMBL/GenBank/DDBJ databases">
        <title>Lasius niger genome sequencing.</title>
        <authorList>
            <person name="Konorov E.A."/>
            <person name="Nikitin M.A."/>
            <person name="Kirill M.V."/>
            <person name="Chang P."/>
        </authorList>
    </citation>
    <scope>NUCLEOTIDE SEQUENCE [LARGE SCALE GENOMIC DNA]</scope>
    <source>
        <tissue evidence="1">Whole</tissue>
    </source>
</reference>